<keyword evidence="2" id="KW-0694">RNA-binding</keyword>
<dbReference type="InterPro" id="IPR012677">
    <property type="entry name" value="Nucleotide-bd_a/b_plait_sf"/>
</dbReference>
<feature type="region of interest" description="Disordered" evidence="3">
    <location>
        <begin position="77"/>
        <end position="99"/>
    </location>
</feature>
<dbReference type="EMBL" id="VMGL01000014">
    <property type="protein sequence ID" value="TSC97114.1"/>
    <property type="molecule type" value="Genomic_DNA"/>
</dbReference>
<reference evidence="5 6" key="1">
    <citation type="submission" date="2017-07" db="EMBL/GenBank/DDBJ databases">
        <title>Mechanisms for carbon and nitrogen cycling indicate functional differentiation within the Candidate Phyla Radiation.</title>
        <authorList>
            <person name="Danczak R.E."/>
            <person name="Johnston M.D."/>
            <person name="Kenah C."/>
            <person name="Slattery M."/>
            <person name="Wrighton K.C."/>
            <person name="Wilkins M.J."/>
        </authorList>
    </citation>
    <scope>NUCLEOTIDE SEQUENCE [LARGE SCALE GENOMIC DNA]</scope>
    <source>
        <strain evidence="5">Licking1014_2</strain>
    </source>
</reference>
<dbReference type="InterPro" id="IPR050502">
    <property type="entry name" value="Euk_RNA-bind_prot"/>
</dbReference>
<keyword evidence="1" id="KW-0677">Repeat</keyword>
<dbReference type="GO" id="GO:0003729">
    <property type="term" value="F:mRNA binding"/>
    <property type="evidence" value="ECO:0007669"/>
    <property type="project" value="TreeGrafter"/>
</dbReference>
<dbReference type="CDD" id="cd21608">
    <property type="entry name" value="RRM2_NsCP33_like"/>
    <property type="match status" value="1"/>
</dbReference>
<dbReference type="Pfam" id="PF00076">
    <property type="entry name" value="RRM_1"/>
    <property type="match status" value="1"/>
</dbReference>
<evidence type="ECO:0000256" key="2">
    <source>
        <dbReference type="ARBA" id="ARBA00022884"/>
    </source>
</evidence>
<dbReference type="InterPro" id="IPR048289">
    <property type="entry name" value="RRM2_NsCP33-like"/>
</dbReference>
<dbReference type="Proteomes" id="UP000318711">
    <property type="component" value="Unassembled WGS sequence"/>
</dbReference>
<evidence type="ECO:0000313" key="5">
    <source>
        <dbReference type="EMBL" id="TSC97114.1"/>
    </source>
</evidence>
<dbReference type="PANTHER" id="PTHR48025">
    <property type="entry name" value="OS02G0815200 PROTEIN"/>
    <property type="match status" value="1"/>
</dbReference>
<dbReference type="InterPro" id="IPR000504">
    <property type="entry name" value="RRM_dom"/>
</dbReference>
<gene>
    <name evidence="5" type="ORF">CEN88_168</name>
</gene>
<evidence type="ECO:0000313" key="6">
    <source>
        <dbReference type="Proteomes" id="UP000318711"/>
    </source>
</evidence>
<organism evidence="5 6">
    <name type="scientific">Candidatus Berkelbacteria bacterium Licking1014_2</name>
    <dbReference type="NCBI Taxonomy" id="2017146"/>
    <lineage>
        <taxon>Bacteria</taxon>
        <taxon>Candidatus Berkelbacteria</taxon>
    </lineage>
</organism>
<dbReference type="InterPro" id="IPR035979">
    <property type="entry name" value="RBD_domain_sf"/>
</dbReference>
<sequence>MAKKLYVGGLPYETGQQELQDLFAQAGKVDSAIVITDRMTGRSKGFGFVEMSTEEEAKNAITMFDGKEIEGRKIIVNEARPQEPRPSRDGFNRGGGRNW</sequence>
<evidence type="ECO:0000256" key="1">
    <source>
        <dbReference type="ARBA" id="ARBA00022737"/>
    </source>
</evidence>
<comment type="caution">
    <text evidence="5">The sequence shown here is derived from an EMBL/GenBank/DDBJ whole genome shotgun (WGS) entry which is preliminary data.</text>
</comment>
<evidence type="ECO:0000256" key="3">
    <source>
        <dbReference type="SAM" id="MobiDB-lite"/>
    </source>
</evidence>
<name>A0A554LW83_9BACT</name>
<dbReference type="PANTHER" id="PTHR48025:SF1">
    <property type="entry name" value="RRM DOMAIN-CONTAINING PROTEIN"/>
    <property type="match status" value="1"/>
</dbReference>
<protein>
    <submittedName>
        <fullName evidence="5">Putative RNA-binding protein RbpA</fullName>
    </submittedName>
</protein>
<proteinExistence type="predicted"/>
<dbReference type="SUPFAM" id="SSF54928">
    <property type="entry name" value="RNA-binding domain, RBD"/>
    <property type="match status" value="1"/>
</dbReference>
<accession>A0A554LW83</accession>
<evidence type="ECO:0000259" key="4">
    <source>
        <dbReference type="PROSITE" id="PS50102"/>
    </source>
</evidence>
<feature type="compositionally biased region" description="Basic and acidic residues" evidence="3">
    <location>
        <begin position="77"/>
        <end position="91"/>
    </location>
</feature>
<dbReference type="PROSITE" id="PS50102">
    <property type="entry name" value="RRM"/>
    <property type="match status" value="1"/>
</dbReference>
<feature type="domain" description="RRM" evidence="4">
    <location>
        <begin position="3"/>
        <end position="81"/>
    </location>
</feature>
<dbReference type="SMART" id="SM00360">
    <property type="entry name" value="RRM"/>
    <property type="match status" value="1"/>
</dbReference>
<dbReference type="AlphaFoldDB" id="A0A554LW83"/>
<dbReference type="Gene3D" id="3.30.70.330">
    <property type="match status" value="1"/>
</dbReference>